<accession>A0ABW2TNI9</accession>
<proteinExistence type="predicted"/>
<dbReference type="InterPro" id="IPR007934">
    <property type="entry name" value="AbfB_ABD"/>
</dbReference>
<dbReference type="CDD" id="cd23399">
    <property type="entry name" value="beta-trefoil_ABD_ABFB"/>
    <property type="match status" value="1"/>
</dbReference>
<gene>
    <name evidence="3" type="ORF">ACFQV2_13410</name>
</gene>
<comment type="caution">
    <text evidence="3">The sequence shown here is derived from an EMBL/GenBank/DDBJ whole genome shotgun (WGS) entry which is preliminary data.</text>
</comment>
<evidence type="ECO:0000259" key="2">
    <source>
        <dbReference type="Pfam" id="PF05270"/>
    </source>
</evidence>
<feature type="compositionally biased region" description="Low complexity" evidence="1">
    <location>
        <begin position="20"/>
        <end position="31"/>
    </location>
</feature>
<dbReference type="Pfam" id="PF05270">
    <property type="entry name" value="AbfB"/>
    <property type="match status" value="1"/>
</dbReference>
<dbReference type="Gene3D" id="2.80.10.50">
    <property type="match status" value="1"/>
</dbReference>
<name>A0ABW2TNI9_9PSEU</name>
<dbReference type="EMBL" id="JBHTEY010000004">
    <property type="protein sequence ID" value="MFC7614368.1"/>
    <property type="molecule type" value="Genomic_DNA"/>
</dbReference>
<dbReference type="InterPro" id="IPR036195">
    <property type="entry name" value="AbfB_ABD_sf"/>
</dbReference>
<feature type="compositionally biased region" description="Basic residues" evidence="1">
    <location>
        <begin position="55"/>
        <end position="81"/>
    </location>
</feature>
<evidence type="ECO:0000313" key="4">
    <source>
        <dbReference type="Proteomes" id="UP001596512"/>
    </source>
</evidence>
<feature type="domain" description="Alpha-L-arabinofuranosidase B arabinose-binding" evidence="2">
    <location>
        <begin position="210"/>
        <end position="315"/>
    </location>
</feature>
<feature type="compositionally biased region" description="Basic residues" evidence="1">
    <location>
        <begin position="126"/>
        <end position="140"/>
    </location>
</feature>
<feature type="compositionally biased region" description="Basic residues" evidence="1">
    <location>
        <begin position="90"/>
        <end position="105"/>
    </location>
</feature>
<keyword evidence="4" id="KW-1185">Reference proteome</keyword>
<evidence type="ECO:0000313" key="3">
    <source>
        <dbReference type="EMBL" id="MFC7614368.1"/>
    </source>
</evidence>
<sequence>MITSSTGPRTPPQRRDEAPHLLLPDPGLPHGQRPPGVHRPPGQPGDHRHADRRVAHPRRRLPLLPRLRRRPHHHRGVQLRHRVVDDRRQPRPHGHLERRHRRERRRGSDVDAVQRANRVGAVAGPVRHRTRLHAHHVHQPRFHDQLPHGVGLRHGRQPQAPRVHPQPDRGRGEPGPGQVGCEHADHPPAVLQLPGPLRPARRLRRADRRERLPVQDAQFRIGPGLAGTGTVSIQSVNYPGYYLRHQNNDFVLAPDDGSALFRADASFHQVAGLASASWTSFRSYNHPDRHIRHYGYQLRLDPITDATGRADATFRLTA</sequence>
<dbReference type="SUPFAM" id="SSF110221">
    <property type="entry name" value="AbfB domain"/>
    <property type="match status" value="1"/>
</dbReference>
<feature type="region of interest" description="Disordered" evidence="1">
    <location>
        <begin position="1"/>
        <end position="199"/>
    </location>
</feature>
<protein>
    <submittedName>
        <fullName evidence="3">AbfB domain-containing protein</fullName>
    </submittedName>
</protein>
<evidence type="ECO:0000256" key="1">
    <source>
        <dbReference type="SAM" id="MobiDB-lite"/>
    </source>
</evidence>
<feature type="compositionally biased region" description="Basic and acidic residues" evidence="1">
    <location>
        <begin position="45"/>
        <end position="54"/>
    </location>
</feature>
<reference evidence="4" key="1">
    <citation type="journal article" date="2019" name="Int. J. Syst. Evol. Microbiol.">
        <title>The Global Catalogue of Microorganisms (GCM) 10K type strain sequencing project: providing services to taxonomists for standard genome sequencing and annotation.</title>
        <authorList>
            <consortium name="The Broad Institute Genomics Platform"/>
            <consortium name="The Broad Institute Genome Sequencing Center for Infectious Disease"/>
            <person name="Wu L."/>
            <person name="Ma J."/>
        </authorList>
    </citation>
    <scope>NUCLEOTIDE SEQUENCE [LARGE SCALE GENOMIC DNA]</scope>
    <source>
        <strain evidence="4">JCM 17695</strain>
    </source>
</reference>
<organism evidence="3 4">
    <name type="scientific">Actinokineospora soli</name>
    <dbReference type="NCBI Taxonomy" id="1048753"/>
    <lineage>
        <taxon>Bacteria</taxon>
        <taxon>Bacillati</taxon>
        <taxon>Actinomycetota</taxon>
        <taxon>Actinomycetes</taxon>
        <taxon>Pseudonocardiales</taxon>
        <taxon>Pseudonocardiaceae</taxon>
        <taxon>Actinokineospora</taxon>
    </lineage>
</organism>
<dbReference type="Proteomes" id="UP001596512">
    <property type="component" value="Unassembled WGS sequence"/>
</dbReference>